<evidence type="ECO:0000313" key="6">
    <source>
        <dbReference type="Proteomes" id="UP000233220"/>
    </source>
</evidence>
<protein>
    <recommendedName>
        <fullName evidence="4">Small ribosomal subunit protein uS4 N-terminal domain-containing protein</fullName>
    </recommendedName>
</protein>
<dbReference type="InterPro" id="IPR022801">
    <property type="entry name" value="Ribosomal_uS4"/>
</dbReference>
<dbReference type="GO" id="GO:0030515">
    <property type="term" value="F:snoRNA binding"/>
    <property type="evidence" value="ECO:0007669"/>
    <property type="project" value="TreeGrafter"/>
</dbReference>
<dbReference type="PANTHER" id="PTHR11831:SF1">
    <property type="entry name" value="U3 SMALL NUCLEOLAR RIBONUCLEOPROTEIN PROTEIN IMP3"/>
    <property type="match status" value="1"/>
</dbReference>
<reference evidence="5" key="2">
    <citation type="submission" date="2025-09" db="UniProtKB">
        <authorList>
            <consortium name="Ensembl"/>
        </authorList>
    </citation>
    <scope>IDENTIFICATION</scope>
</reference>
<keyword evidence="2" id="KW-0694">RNA-binding</keyword>
<dbReference type="GO" id="GO:0032040">
    <property type="term" value="C:small-subunit processome"/>
    <property type="evidence" value="ECO:0007669"/>
    <property type="project" value="TreeGrafter"/>
</dbReference>
<sequence>MVRKLKFHEQELLKQVDFLNWEVTNHSLHELRVLRRYWLQRREDYTRYNQVSRAVCELARRLHHLPERDEFRVRVSAALLDKLYALGLVPTRGSLELCDFVTASSFCRRRLPTAAVAFVEQGHMRVGPDVVTDPAFLVMRSMEDFVTWVDSSKIKWHVLEYNEECDDFGLEV</sequence>
<comment type="similarity">
    <text evidence="1">Belongs to the universal ribosomal protein uS4 family.</text>
</comment>
<evidence type="ECO:0000259" key="4">
    <source>
        <dbReference type="SMART" id="SM01390"/>
    </source>
</evidence>
<dbReference type="AlphaFoldDB" id="A0A2K6TJ09"/>
<dbReference type="Ensembl" id="ENSSBOT00000036437.1">
    <property type="protein sequence ID" value="ENSSBOP00000019616.1"/>
    <property type="gene ID" value="ENSSBOG00000026404.1"/>
</dbReference>
<accession>A0A2K6TJ09</accession>
<feature type="domain" description="Small ribosomal subunit protein uS4 N-terminal" evidence="4">
    <location>
        <begin position="4"/>
        <end position="108"/>
    </location>
</feature>
<keyword evidence="3" id="KW-0687">Ribonucleoprotein</keyword>
<dbReference type="GO" id="GO:0042274">
    <property type="term" value="P:ribosomal small subunit biogenesis"/>
    <property type="evidence" value="ECO:0007669"/>
    <property type="project" value="TreeGrafter"/>
</dbReference>
<dbReference type="InterPro" id="IPR001912">
    <property type="entry name" value="Ribosomal_uS4_N"/>
</dbReference>
<dbReference type="SMART" id="SM01390">
    <property type="entry name" value="Ribosomal_S4"/>
    <property type="match status" value="1"/>
</dbReference>
<organism evidence="5 6">
    <name type="scientific">Saimiri boliviensis boliviensis</name>
    <name type="common">Bolivian squirrel monkey</name>
    <dbReference type="NCBI Taxonomy" id="39432"/>
    <lineage>
        <taxon>Eukaryota</taxon>
        <taxon>Metazoa</taxon>
        <taxon>Chordata</taxon>
        <taxon>Craniata</taxon>
        <taxon>Vertebrata</taxon>
        <taxon>Euteleostomi</taxon>
        <taxon>Mammalia</taxon>
        <taxon>Eutheria</taxon>
        <taxon>Euarchontoglires</taxon>
        <taxon>Primates</taxon>
        <taxon>Haplorrhini</taxon>
        <taxon>Platyrrhini</taxon>
        <taxon>Cebidae</taxon>
        <taxon>Saimiriinae</taxon>
        <taxon>Saimiri</taxon>
    </lineage>
</organism>
<dbReference type="GO" id="GO:0034457">
    <property type="term" value="C:Mpp10 complex"/>
    <property type="evidence" value="ECO:0007669"/>
    <property type="project" value="TreeGrafter"/>
</dbReference>
<keyword evidence="6" id="KW-1185">Reference proteome</keyword>
<reference evidence="5" key="1">
    <citation type="submission" date="2025-08" db="UniProtKB">
        <authorList>
            <consortium name="Ensembl"/>
        </authorList>
    </citation>
    <scope>IDENTIFICATION</scope>
</reference>
<evidence type="ECO:0000313" key="5">
    <source>
        <dbReference type="Ensembl" id="ENSSBOP00000019616.1"/>
    </source>
</evidence>
<dbReference type="OMA" id="CLMVQKQ"/>
<dbReference type="Proteomes" id="UP000233220">
    <property type="component" value="Unplaced"/>
</dbReference>
<dbReference type="SUPFAM" id="SSF55174">
    <property type="entry name" value="Alpha-L RNA-binding motif"/>
    <property type="match status" value="1"/>
</dbReference>
<dbReference type="GO" id="GO:0019843">
    <property type="term" value="F:rRNA binding"/>
    <property type="evidence" value="ECO:0007669"/>
    <property type="project" value="InterPro"/>
</dbReference>
<dbReference type="Pfam" id="PF00163">
    <property type="entry name" value="Ribosomal_S4"/>
    <property type="match status" value="1"/>
</dbReference>
<dbReference type="GeneTree" id="ENSGT00550000075090"/>
<proteinExistence type="inferred from homology"/>
<dbReference type="GO" id="GO:0006364">
    <property type="term" value="P:rRNA processing"/>
    <property type="evidence" value="ECO:0007669"/>
    <property type="project" value="TreeGrafter"/>
</dbReference>
<name>A0A2K6TJ09_SAIBB</name>
<evidence type="ECO:0000256" key="3">
    <source>
        <dbReference type="ARBA" id="ARBA00023274"/>
    </source>
</evidence>
<evidence type="ECO:0000256" key="2">
    <source>
        <dbReference type="ARBA" id="ARBA00022884"/>
    </source>
</evidence>
<dbReference type="STRING" id="39432.ENSSBOP00000019616"/>
<dbReference type="PANTHER" id="PTHR11831">
    <property type="entry name" value="30S 40S RIBOSOMAL PROTEIN"/>
    <property type="match status" value="1"/>
</dbReference>
<evidence type="ECO:0000256" key="1">
    <source>
        <dbReference type="ARBA" id="ARBA00007465"/>
    </source>
</evidence>